<dbReference type="InterPro" id="IPR010359">
    <property type="entry name" value="IrrE_HExxH"/>
</dbReference>
<gene>
    <name evidence="3" type="ORF">FXB38_08690</name>
</gene>
<proteinExistence type="inferred from homology"/>
<comment type="caution">
    <text evidence="3">The sequence shown here is derived from an EMBL/GenBank/DDBJ whole genome shotgun (WGS) entry which is preliminary data.</text>
</comment>
<organism evidence="3 4">
    <name type="scientific">Bradyrhizobium cytisi</name>
    <dbReference type="NCBI Taxonomy" id="515489"/>
    <lineage>
        <taxon>Bacteria</taxon>
        <taxon>Pseudomonadati</taxon>
        <taxon>Pseudomonadota</taxon>
        <taxon>Alphaproteobacteria</taxon>
        <taxon>Hyphomicrobiales</taxon>
        <taxon>Nitrobacteraceae</taxon>
        <taxon>Bradyrhizobium</taxon>
    </lineage>
</organism>
<dbReference type="InterPro" id="IPR013430">
    <property type="entry name" value="Toxin_antidote_HigA"/>
</dbReference>
<dbReference type="Pfam" id="PF06114">
    <property type="entry name" value="Peptidase_M78"/>
    <property type="match status" value="1"/>
</dbReference>
<dbReference type="RefSeq" id="WP_148750464.1">
    <property type="nucleotide sequence ID" value="NZ_VSSR01000014.1"/>
</dbReference>
<name>A0A5S4X145_9BRAD</name>
<protein>
    <submittedName>
        <fullName evidence="3">HigA family addiction module antidote protein</fullName>
    </submittedName>
</protein>
<dbReference type="PANTHER" id="PTHR43236">
    <property type="entry name" value="ANTITOXIN HIGA1"/>
    <property type="match status" value="1"/>
</dbReference>
<dbReference type="Proteomes" id="UP000324853">
    <property type="component" value="Unassembled WGS sequence"/>
</dbReference>
<dbReference type="EMBL" id="VSSR01000014">
    <property type="protein sequence ID" value="TYL86108.1"/>
    <property type="molecule type" value="Genomic_DNA"/>
</dbReference>
<dbReference type="PROSITE" id="PS50943">
    <property type="entry name" value="HTH_CROC1"/>
    <property type="match status" value="1"/>
</dbReference>
<sequence length="380" mass="43202">MDSDQQATLLQPTAVPHPGEVVADYLEFHGWAQRDLARRTGLTPKTISEICNGKAPVTAPTALALEKVLQRPAHFWLNLQRQFDEAEARHFELAQSAQWSDWARKFPLKDMRKLRFLKPGQSEVDALLHFLGVSSPESWNAVWSASRVAYRQTRKFATSVEAVSAWVRETELVAAELQTADFNEHLLRASIEELRRLTRTRANEIMEPIQKICAAAGVAVVWVPELPHCAISGCARWLSDRKALIALTLRYKTDDQMWFTFFHEVGHVLLHRRKRSFVLDNAADNLSDQVVDPEMQQYESEANQFADDTLIPPAALGEFVRKKSFTNEDIHDFAEAIGIGPGIVVGRLQHERLLARHQGNALKQKLDWQLAEDGDQTWRQ</sequence>
<dbReference type="GO" id="GO:0003677">
    <property type="term" value="F:DNA binding"/>
    <property type="evidence" value="ECO:0007669"/>
    <property type="project" value="InterPro"/>
</dbReference>
<comment type="similarity">
    <text evidence="1">Belongs to the short-chain fatty acyl-CoA assimilation regulator (ScfR) family.</text>
</comment>
<dbReference type="OrthoDB" id="9796786at2"/>
<feature type="domain" description="HTH cro/C1-type" evidence="2">
    <location>
        <begin position="22"/>
        <end position="76"/>
    </location>
</feature>
<dbReference type="Gene3D" id="1.10.10.2910">
    <property type="match status" value="1"/>
</dbReference>
<dbReference type="NCBIfam" id="TIGR02607">
    <property type="entry name" value="antidote_HigA"/>
    <property type="match status" value="1"/>
</dbReference>
<dbReference type="InterPro" id="IPR010982">
    <property type="entry name" value="Lambda_DNA-bd_dom_sf"/>
</dbReference>
<dbReference type="SMART" id="SM00530">
    <property type="entry name" value="HTH_XRE"/>
    <property type="match status" value="1"/>
</dbReference>
<dbReference type="PANTHER" id="PTHR43236:SF1">
    <property type="entry name" value="BLL7220 PROTEIN"/>
    <property type="match status" value="1"/>
</dbReference>
<reference evidence="3 4" key="1">
    <citation type="submission" date="2019-08" db="EMBL/GenBank/DDBJ databases">
        <title>Bradyrhizobium hipponensis sp. nov., a rhizobium isolated from a Lupinus angustifolius root nodule in Tunisia.</title>
        <authorList>
            <person name="Off K."/>
            <person name="Rejili M."/>
            <person name="Mars M."/>
            <person name="Brachmann A."/>
            <person name="Marin M."/>
        </authorList>
    </citation>
    <scope>NUCLEOTIDE SEQUENCE [LARGE SCALE GENOMIC DNA]</scope>
    <source>
        <strain evidence="3 4">CTAW11</strain>
    </source>
</reference>
<dbReference type="CDD" id="cd00093">
    <property type="entry name" value="HTH_XRE"/>
    <property type="match status" value="1"/>
</dbReference>
<dbReference type="Pfam" id="PF01381">
    <property type="entry name" value="HTH_3"/>
    <property type="match status" value="1"/>
</dbReference>
<dbReference type="InterPro" id="IPR001387">
    <property type="entry name" value="Cro/C1-type_HTH"/>
</dbReference>
<evidence type="ECO:0000259" key="2">
    <source>
        <dbReference type="PROSITE" id="PS50943"/>
    </source>
</evidence>
<evidence type="ECO:0000313" key="4">
    <source>
        <dbReference type="Proteomes" id="UP000324853"/>
    </source>
</evidence>
<evidence type="ECO:0000313" key="3">
    <source>
        <dbReference type="EMBL" id="TYL86108.1"/>
    </source>
</evidence>
<keyword evidence="4" id="KW-1185">Reference proteome</keyword>
<evidence type="ECO:0000256" key="1">
    <source>
        <dbReference type="ARBA" id="ARBA00007227"/>
    </source>
</evidence>
<dbReference type="Gene3D" id="1.10.260.40">
    <property type="entry name" value="lambda repressor-like DNA-binding domains"/>
    <property type="match status" value="1"/>
</dbReference>
<accession>A0A5S4X145</accession>
<dbReference type="AlphaFoldDB" id="A0A5S4X145"/>
<dbReference type="InterPro" id="IPR052345">
    <property type="entry name" value="Rad_response_metalloprotease"/>
</dbReference>
<dbReference type="SUPFAM" id="SSF47413">
    <property type="entry name" value="lambda repressor-like DNA-binding domains"/>
    <property type="match status" value="1"/>
</dbReference>